<dbReference type="PANTHER" id="PTHR43806">
    <property type="entry name" value="PEPTIDASE S8"/>
    <property type="match status" value="1"/>
</dbReference>
<dbReference type="InterPro" id="IPR023828">
    <property type="entry name" value="Peptidase_S8_Ser-AS"/>
</dbReference>
<dbReference type="PROSITE" id="PS00138">
    <property type="entry name" value="SUBTILASE_SER"/>
    <property type="match status" value="1"/>
</dbReference>
<feature type="active site" description="Charge relay system" evidence="5">
    <location>
        <position position="380"/>
    </location>
</feature>
<reference evidence="10 11" key="1">
    <citation type="submission" date="2016-07" db="EMBL/GenBank/DDBJ databases">
        <title>Pervasive Adenine N6-methylation of Active Genes in Fungi.</title>
        <authorList>
            <consortium name="DOE Joint Genome Institute"/>
            <person name="Mondo S.J."/>
            <person name="Dannebaum R.O."/>
            <person name="Kuo R.C."/>
            <person name="Labutti K."/>
            <person name="Haridas S."/>
            <person name="Kuo A."/>
            <person name="Salamov A."/>
            <person name="Ahrendt S.R."/>
            <person name="Lipzen A."/>
            <person name="Sullivan W."/>
            <person name="Andreopoulos W.B."/>
            <person name="Clum A."/>
            <person name="Lindquist E."/>
            <person name="Daum C."/>
            <person name="Ramamoorthy G.K."/>
            <person name="Gryganskyi A."/>
            <person name="Culley D."/>
            <person name="Magnuson J.K."/>
            <person name="James T.Y."/>
            <person name="O'Malley M.A."/>
            <person name="Stajich J.E."/>
            <person name="Spatafora J.W."/>
            <person name="Visel A."/>
            <person name="Grigoriev I.V."/>
        </authorList>
    </citation>
    <scope>NUCLEOTIDE SEQUENCE [LARGE SCALE GENOMIC DNA]</scope>
    <source>
        <strain evidence="10 11">PL171</strain>
    </source>
</reference>
<dbReference type="InterPro" id="IPR036852">
    <property type="entry name" value="Peptidase_S8/S53_dom_sf"/>
</dbReference>
<dbReference type="CDD" id="cd04077">
    <property type="entry name" value="Peptidases_S8_PCSK9_ProteinaseK_like"/>
    <property type="match status" value="1"/>
</dbReference>
<dbReference type="InterPro" id="IPR015500">
    <property type="entry name" value="Peptidase_S8_subtilisin-rel"/>
</dbReference>
<evidence type="ECO:0000259" key="9">
    <source>
        <dbReference type="Pfam" id="PF05922"/>
    </source>
</evidence>
<evidence type="ECO:0000256" key="7">
    <source>
        <dbReference type="SAM" id="SignalP"/>
    </source>
</evidence>
<accession>A0A1Y2HQ85</accession>
<organism evidence="10 11">
    <name type="scientific">Catenaria anguillulae PL171</name>
    <dbReference type="NCBI Taxonomy" id="765915"/>
    <lineage>
        <taxon>Eukaryota</taxon>
        <taxon>Fungi</taxon>
        <taxon>Fungi incertae sedis</taxon>
        <taxon>Blastocladiomycota</taxon>
        <taxon>Blastocladiomycetes</taxon>
        <taxon>Blastocladiales</taxon>
        <taxon>Catenariaceae</taxon>
        <taxon>Catenaria</taxon>
    </lineage>
</organism>
<dbReference type="Gene3D" id="3.30.70.80">
    <property type="entry name" value="Peptidase S8 propeptide/proteinase inhibitor I9"/>
    <property type="match status" value="1"/>
</dbReference>
<gene>
    <name evidence="10" type="ORF">BCR44DRAFT_33813</name>
</gene>
<dbReference type="PROSITE" id="PS51892">
    <property type="entry name" value="SUBTILASE"/>
    <property type="match status" value="1"/>
</dbReference>
<comment type="caution">
    <text evidence="10">The sequence shown here is derived from an EMBL/GenBank/DDBJ whole genome shotgun (WGS) entry which is preliminary data.</text>
</comment>
<keyword evidence="4 5" id="KW-0720">Serine protease</keyword>
<dbReference type="InterPro" id="IPR050131">
    <property type="entry name" value="Peptidase_S8_subtilisin-like"/>
</dbReference>
<evidence type="ECO:0000313" key="11">
    <source>
        <dbReference type="Proteomes" id="UP000193411"/>
    </source>
</evidence>
<dbReference type="STRING" id="765915.A0A1Y2HQ85"/>
<dbReference type="Pfam" id="PF00082">
    <property type="entry name" value="Peptidase_S8"/>
    <property type="match status" value="1"/>
</dbReference>
<keyword evidence="11" id="KW-1185">Reference proteome</keyword>
<dbReference type="InterPro" id="IPR010259">
    <property type="entry name" value="S8pro/Inhibitor_I9"/>
</dbReference>
<evidence type="ECO:0000313" key="10">
    <source>
        <dbReference type="EMBL" id="ORZ35961.1"/>
    </source>
</evidence>
<dbReference type="SUPFAM" id="SSF52743">
    <property type="entry name" value="Subtilisin-like"/>
    <property type="match status" value="1"/>
</dbReference>
<keyword evidence="3 5" id="KW-0378">Hydrolase</keyword>
<feature type="domain" description="Inhibitor I9" evidence="9">
    <location>
        <begin position="94"/>
        <end position="146"/>
    </location>
</feature>
<dbReference type="Pfam" id="PF05922">
    <property type="entry name" value="Inhibitor_I9"/>
    <property type="match status" value="1"/>
</dbReference>
<dbReference type="EMBL" id="MCFL01000019">
    <property type="protein sequence ID" value="ORZ35961.1"/>
    <property type="molecule type" value="Genomic_DNA"/>
</dbReference>
<dbReference type="SUPFAM" id="SSF54897">
    <property type="entry name" value="Protease propeptides/inhibitors"/>
    <property type="match status" value="1"/>
</dbReference>
<feature type="active site" description="Charge relay system" evidence="5">
    <location>
        <position position="227"/>
    </location>
</feature>
<dbReference type="GO" id="GO:0004252">
    <property type="term" value="F:serine-type endopeptidase activity"/>
    <property type="evidence" value="ECO:0007669"/>
    <property type="project" value="UniProtKB-UniRule"/>
</dbReference>
<feature type="chain" id="PRO_5012395398" evidence="7">
    <location>
        <begin position="27"/>
        <end position="438"/>
    </location>
</feature>
<evidence type="ECO:0000256" key="2">
    <source>
        <dbReference type="ARBA" id="ARBA00022670"/>
    </source>
</evidence>
<evidence type="ECO:0000259" key="8">
    <source>
        <dbReference type="Pfam" id="PF00082"/>
    </source>
</evidence>
<comment type="similarity">
    <text evidence="1 5 6">Belongs to the peptidase S8 family.</text>
</comment>
<feature type="active site" description="Charge relay system" evidence="5">
    <location>
        <position position="191"/>
    </location>
</feature>
<dbReference type="AlphaFoldDB" id="A0A1Y2HQ85"/>
<dbReference type="GO" id="GO:0005615">
    <property type="term" value="C:extracellular space"/>
    <property type="evidence" value="ECO:0007669"/>
    <property type="project" value="TreeGrafter"/>
</dbReference>
<keyword evidence="2 5" id="KW-0645">Protease</keyword>
<evidence type="ECO:0000256" key="4">
    <source>
        <dbReference type="ARBA" id="ARBA00022825"/>
    </source>
</evidence>
<dbReference type="Proteomes" id="UP000193411">
    <property type="component" value="Unassembled WGS sequence"/>
</dbReference>
<dbReference type="OrthoDB" id="19448at2759"/>
<feature type="signal peptide" evidence="7">
    <location>
        <begin position="1"/>
        <end position="26"/>
    </location>
</feature>
<dbReference type="InterPro" id="IPR037045">
    <property type="entry name" value="S8pro/Inhibitor_I9_sf"/>
</dbReference>
<evidence type="ECO:0000256" key="3">
    <source>
        <dbReference type="ARBA" id="ARBA00022801"/>
    </source>
</evidence>
<evidence type="ECO:0000256" key="1">
    <source>
        <dbReference type="ARBA" id="ARBA00011073"/>
    </source>
</evidence>
<dbReference type="InterPro" id="IPR034193">
    <property type="entry name" value="PCSK9_ProteinaseK-like"/>
</dbReference>
<dbReference type="InterPro" id="IPR000209">
    <property type="entry name" value="Peptidase_S8/S53_dom"/>
</dbReference>
<dbReference type="GO" id="GO:0006508">
    <property type="term" value="P:proteolysis"/>
    <property type="evidence" value="ECO:0007669"/>
    <property type="project" value="UniProtKB-KW"/>
</dbReference>
<name>A0A1Y2HQ85_9FUNG</name>
<protein>
    <submittedName>
        <fullName evidence="10">Peptidase S8/S53 domain-containing protein</fullName>
    </submittedName>
</protein>
<proteinExistence type="inferred from homology"/>
<evidence type="ECO:0000256" key="6">
    <source>
        <dbReference type="RuleBase" id="RU003355"/>
    </source>
</evidence>
<dbReference type="PANTHER" id="PTHR43806:SF11">
    <property type="entry name" value="CEREVISIN-RELATED"/>
    <property type="match status" value="1"/>
</dbReference>
<dbReference type="InterPro" id="IPR023827">
    <property type="entry name" value="Peptidase_S8_Asp-AS"/>
</dbReference>
<evidence type="ECO:0000256" key="5">
    <source>
        <dbReference type="PROSITE-ProRule" id="PRU01240"/>
    </source>
</evidence>
<sequence length="438" mass="45764">MTPAPMLWLLAYLTILLLYSCQPALGSPIPAPNPAIPRPAAHAQARRVVVPRRSRQPIRFPPQLTTPIPNSFIVTTRPSANLSAIIDRHIPARSASSSSATHKVHHRFSIGHAGFRGFAATFPPSTLTQLRADPAVLAIEPDVIVNASSTQLNPPSWGLARISQRGARNPNANVFAYPKSEGKNVDVYVLDTGILASHPEFLDKGKSRVESGWKADPSWPDTDDNGHGTHVAALIAGSTFGVAKSATLIPVKVLSRTGAGTLSTILAGINYVTDRARHKGRTVVANLSFGGILSQAQHAAISAAIAEGVVAVAAAGNDAGDACETSPAAAPGVITVGSATLDDELDLFSNYGTCVDLIAPGTGILSAWNDGQSRVMDGTSFAAPHVSGAAALLLSLRPPMSPAEVSRTLVSRATLNVIQGDLAGTPNRLLYVDESRQV</sequence>
<dbReference type="PRINTS" id="PR00723">
    <property type="entry name" value="SUBTILISIN"/>
</dbReference>
<dbReference type="Gene3D" id="3.40.50.200">
    <property type="entry name" value="Peptidase S8/S53 domain"/>
    <property type="match status" value="1"/>
</dbReference>
<dbReference type="PROSITE" id="PS00136">
    <property type="entry name" value="SUBTILASE_ASP"/>
    <property type="match status" value="1"/>
</dbReference>
<feature type="domain" description="Peptidase S8/S53" evidence="8">
    <location>
        <begin position="182"/>
        <end position="414"/>
    </location>
</feature>
<keyword evidence="7" id="KW-0732">Signal</keyword>
<dbReference type="FunFam" id="3.40.50.200:FF:000014">
    <property type="entry name" value="Proteinase K"/>
    <property type="match status" value="1"/>
</dbReference>